<organism evidence="1 2">
    <name type="scientific">Hebeloma cylindrosporum</name>
    <dbReference type="NCBI Taxonomy" id="76867"/>
    <lineage>
        <taxon>Eukaryota</taxon>
        <taxon>Fungi</taxon>
        <taxon>Dikarya</taxon>
        <taxon>Basidiomycota</taxon>
        <taxon>Agaricomycotina</taxon>
        <taxon>Agaricomycetes</taxon>
        <taxon>Agaricomycetidae</taxon>
        <taxon>Agaricales</taxon>
        <taxon>Agaricineae</taxon>
        <taxon>Hymenogastraceae</taxon>
        <taxon>Hebeloma</taxon>
    </lineage>
</organism>
<dbReference type="EMBL" id="KN831780">
    <property type="protein sequence ID" value="KIM41627.1"/>
    <property type="molecule type" value="Genomic_DNA"/>
</dbReference>
<reference evidence="1 2" key="1">
    <citation type="submission" date="2014-04" db="EMBL/GenBank/DDBJ databases">
        <authorList>
            <consortium name="DOE Joint Genome Institute"/>
            <person name="Kuo A."/>
            <person name="Gay G."/>
            <person name="Dore J."/>
            <person name="Kohler A."/>
            <person name="Nagy L.G."/>
            <person name="Floudas D."/>
            <person name="Copeland A."/>
            <person name="Barry K.W."/>
            <person name="Cichocki N."/>
            <person name="Veneault-Fourrey C."/>
            <person name="LaButti K."/>
            <person name="Lindquist E.A."/>
            <person name="Lipzen A."/>
            <person name="Lundell T."/>
            <person name="Morin E."/>
            <person name="Murat C."/>
            <person name="Sun H."/>
            <person name="Tunlid A."/>
            <person name="Henrissat B."/>
            <person name="Grigoriev I.V."/>
            <person name="Hibbett D.S."/>
            <person name="Martin F."/>
            <person name="Nordberg H.P."/>
            <person name="Cantor M.N."/>
            <person name="Hua S.X."/>
        </authorList>
    </citation>
    <scope>NUCLEOTIDE SEQUENCE [LARGE SCALE GENOMIC DNA]</scope>
    <source>
        <strain evidence="2">h7</strain>
    </source>
</reference>
<keyword evidence="2" id="KW-1185">Reference proteome</keyword>
<accession>A0A0C2YKU6</accession>
<dbReference type="Proteomes" id="UP000053424">
    <property type="component" value="Unassembled WGS sequence"/>
</dbReference>
<reference evidence="2" key="2">
    <citation type="submission" date="2015-01" db="EMBL/GenBank/DDBJ databases">
        <title>Evolutionary Origins and Diversification of the Mycorrhizal Mutualists.</title>
        <authorList>
            <consortium name="DOE Joint Genome Institute"/>
            <consortium name="Mycorrhizal Genomics Consortium"/>
            <person name="Kohler A."/>
            <person name="Kuo A."/>
            <person name="Nagy L.G."/>
            <person name="Floudas D."/>
            <person name="Copeland A."/>
            <person name="Barry K.W."/>
            <person name="Cichocki N."/>
            <person name="Veneault-Fourrey C."/>
            <person name="LaButti K."/>
            <person name="Lindquist E.A."/>
            <person name="Lipzen A."/>
            <person name="Lundell T."/>
            <person name="Morin E."/>
            <person name="Murat C."/>
            <person name="Riley R."/>
            <person name="Ohm R."/>
            <person name="Sun H."/>
            <person name="Tunlid A."/>
            <person name="Henrissat B."/>
            <person name="Grigoriev I.V."/>
            <person name="Hibbett D.S."/>
            <person name="Martin F."/>
        </authorList>
    </citation>
    <scope>NUCLEOTIDE SEQUENCE [LARGE SCALE GENOMIC DNA]</scope>
    <source>
        <strain evidence="2">h7</strain>
    </source>
</reference>
<dbReference type="AlphaFoldDB" id="A0A0C2YKU6"/>
<evidence type="ECO:0000313" key="2">
    <source>
        <dbReference type="Proteomes" id="UP000053424"/>
    </source>
</evidence>
<name>A0A0C2YKU6_HEBCY</name>
<dbReference type="HOGENOM" id="CLU_2654760_0_0_1"/>
<evidence type="ECO:0000313" key="1">
    <source>
        <dbReference type="EMBL" id="KIM41627.1"/>
    </source>
</evidence>
<sequence>MFPPLLRASTAYSNRFVVSVRETRLGRPEGLKYSRCTERSAQSPILLHYQCITIDPKFSAVPLLVDGVLEIPICPG</sequence>
<gene>
    <name evidence="1" type="ORF">M413DRAFT_152425</name>
</gene>
<proteinExistence type="predicted"/>
<protein>
    <submittedName>
        <fullName evidence="1">Uncharacterized protein</fullName>
    </submittedName>
</protein>